<keyword evidence="2" id="KW-1133">Transmembrane helix</keyword>
<organism evidence="5">
    <name type="scientific">Homalodisca liturata</name>
    <dbReference type="NCBI Taxonomy" id="320908"/>
    <lineage>
        <taxon>Eukaryota</taxon>
        <taxon>Metazoa</taxon>
        <taxon>Ecdysozoa</taxon>
        <taxon>Arthropoda</taxon>
        <taxon>Hexapoda</taxon>
        <taxon>Insecta</taxon>
        <taxon>Pterygota</taxon>
        <taxon>Neoptera</taxon>
        <taxon>Paraneoptera</taxon>
        <taxon>Hemiptera</taxon>
        <taxon>Auchenorrhyncha</taxon>
        <taxon>Membracoidea</taxon>
        <taxon>Cicadellidae</taxon>
        <taxon>Cicadellinae</taxon>
        <taxon>Proconiini</taxon>
        <taxon>Homalodisca</taxon>
    </lineage>
</organism>
<dbReference type="SUPFAM" id="SSF63737">
    <property type="entry name" value="Leukotriene A4 hydrolase N-terminal domain"/>
    <property type="match status" value="1"/>
</dbReference>
<dbReference type="GO" id="GO:0042277">
    <property type="term" value="F:peptide binding"/>
    <property type="evidence" value="ECO:0007669"/>
    <property type="project" value="TreeGrafter"/>
</dbReference>
<dbReference type="GO" id="GO:0016020">
    <property type="term" value="C:membrane"/>
    <property type="evidence" value="ECO:0007669"/>
    <property type="project" value="TreeGrafter"/>
</dbReference>
<keyword evidence="2" id="KW-0472">Membrane</keyword>
<dbReference type="Gene3D" id="2.60.40.1730">
    <property type="entry name" value="tricorn interacting facor f3 domain"/>
    <property type="match status" value="1"/>
</dbReference>
<reference evidence="5" key="1">
    <citation type="submission" date="2015-11" db="EMBL/GenBank/DDBJ databases">
        <title>De novo transcriptome assembly of four potential Pierce s Disease insect vectors from Arizona vineyards.</title>
        <authorList>
            <person name="Tassone E.E."/>
        </authorList>
    </citation>
    <scope>NUCLEOTIDE SEQUENCE</scope>
</reference>
<evidence type="ECO:0000256" key="2">
    <source>
        <dbReference type="SAM" id="Phobius"/>
    </source>
</evidence>
<keyword evidence="1" id="KW-0031">Aminopeptidase</keyword>
<dbReference type="GO" id="GO:0005737">
    <property type="term" value="C:cytoplasm"/>
    <property type="evidence" value="ECO:0007669"/>
    <property type="project" value="TreeGrafter"/>
</dbReference>
<dbReference type="InterPro" id="IPR042097">
    <property type="entry name" value="Aminopeptidase_N-like_N_sf"/>
</dbReference>
<feature type="domain" description="Aminopeptidase N-like N-terminal" evidence="4">
    <location>
        <begin position="42"/>
        <end position="157"/>
    </location>
</feature>
<evidence type="ECO:0000259" key="4">
    <source>
        <dbReference type="Pfam" id="PF17900"/>
    </source>
</evidence>
<name>A0A1B6I6L6_9HEMI</name>
<dbReference type="Pfam" id="PF17900">
    <property type="entry name" value="Peptidase_M1_N"/>
    <property type="match status" value="1"/>
</dbReference>
<feature type="signal peptide" evidence="3">
    <location>
        <begin position="1"/>
        <end position="23"/>
    </location>
</feature>
<dbReference type="PANTHER" id="PTHR11533">
    <property type="entry name" value="PROTEASE M1 ZINC METALLOPROTEASE"/>
    <property type="match status" value="1"/>
</dbReference>
<gene>
    <name evidence="5" type="ORF">g.18296</name>
</gene>
<accession>A0A1B6I6L6</accession>
<dbReference type="EMBL" id="GECU01025159">
    <property type="protein sequence ID" value="JAS82547.1"/>
    <property type="molecule type" value="Transcribed_RNA"/>
</dbReference>
<dbReference type="GO" id="GO:0008270">
    <property type="term" value="F:zinc ion binding"/>
    <property type="evidence" value="ECO:0007669"/>
    <property type="project" value="TreeGrafter"/>
</dbReference>
<dbReference type="InterPro" id="IPR045357">
    <property type="entry name" value="Aminopeptidase_N-like_N"/>
</dbReference>
<evidence type="ECO:0000313" key="5">
    <source>
        <dbReference type="EMBL" id="JAS82547.1"/>
    </source>
</evidence>
<protein>
    <recommendedName>
        <fullName evidence="4">Aminopeptidase N-like N-terminal domain-containing protein</fullName>
    </recommendedName>
</protein>
<feature type="transmembrane region" description="Helical" evidence="2">
    <location>
        <begin position="155"/>
        <end position="173"/>
    </location>
</feature>
<keyword evidence="2" id="KW-0812">Transmembrane</keyword>
<dbReference type="GO" id="GO:0070006">
    <property type="term" value="F:metalloaminopeptidase activity"/>
    <property type="evidence" value="ECO:0007669"/>
    <property type="project" value="TreeGrafter"/>
</dbReference>
<dbReference type="InterPro" id="IPR050344">
    <property type="entry name" value="Peptidase_M1_aminopeptidases"/>
</dbReference>
<dbReference type="GO" id="GO:0005615">
    <property type="term" value="C:extracellular space"/>
    <property type="evidence" value="ECO:0007669"/>
    <property type="project" value="TreeGrafter"/>
</dbReference>
<dbReference type="PANTHER" id="PTHR11533:SF276">
    <property type="entry name" value="GLUTAMYL AMINOPEPTIDASE"/>
    <property type="match status" value="1"/>
</dbReference>
<dbReference type="GO" id="GO:0043171">
    <property type="term" value="P:peptide catabolic process"/>
    <property type="evidence" value="ECO:0007669"/>
    <property type="project" value="TreeGrafter"/>
</dbReference>
<evidence type="ECO:0000256" key="3">
    <source>
        <dbReference type="SAM" id="SignalP"/>
    </source>
</evidence>
<dbReference type="AlphaFoldDB" id="A0A1B6I6L6"/>
<dbReference type="GO" id="GO:0006508">
    <property type="term" value="P:proteolysis"/>
    <property type="evidence" value="ECO:0007669"/>
    <property type="project" value="TreeGrafter"/>
</dbReference>
<feature type="chain" id="PRO_5008584819" description="Aminopeptidase N-like N-terminal domain-containing protein" evidence="3">
    <location>
        <begin position="24"/>
        <end position="175"/>
    </location>
</feature>
<keyword evidence="3" id="KW-0732">Signal</keyword>
<evidence type="ECO:0000256" key="1">
    <source>
        <dbReference type="ARBA" id="ARBA00022438"/>
    </source>
</evidence>
<sequence>MSRHSACLLVFQLLGLHILLTTATIKGNPWENEYRLSQHVLPELYNLLIYPNLDNGTFSGSVEITLNVTAPCDYITLHHKGLIIENSILSANQGSINLVKNAFDYPKNEFWVVRLTEMINPGIYSLKLDFSGSLTGDIVGFYRSTYKDISGESRFVFSFIFLFCTLFCIPCDIGK</sequence>
<keyword evidence="1" id="KW-0378">Hydrolase</keyword>
<proteinExistence type="predicted"/>
<keyword evidence="1" id="KW-0645">Protease</keyword>